<keyword evidence="6 12" id="KW-0418">Kinase</keyword>
<dbReference type="InterPro" id="IPR050482">
    <property type="entry name" value="Sensor_HK_TwoCompSys"/>
</dbReference>
<evidence type="ECO:0000256" key="5">
    <source>
        <dbReference type="ARBA" id="ARBA00022741"/>
    </source>
</evidence>
<dbReference type="SUPFAM" id="SSF55874">
    <property type="entry name" value="ATPase domain of HSP90 chaperone/DNA topoisomerase II/histidine kinase"/>
    <property type="match status" value="1"/>
</dbReference>
<evidence type="ECO:0000256" key="7">
    <source>
        <dbReference type="ARBA" id="ARBA00022840"/>
    </source>
</evidence>
<evidence type="ECO:0000256" key="10">
    <source>
        <dbReference type="SAM" id="Phobius"/>
    </source>
</evidence>
<evidence type="ECO:0000256" key="4">
    <source>
        <dbReference type="ARBA" id="ARBA00022679"/>
    </source>
</evidence>
<accession>A0ABU4HUJ5</accession>
<feature type="transmembrane region" description="Helical" evidence="10">
    <location>
        <begin position="59"/>
        <end position="88"/>
    </location>
</feature>
<keyword evidence="13" id="KW-1185">Reference proteome</keyword>
<dbReference type="Proteomes" id="UP001284601">
    <property type="component" value="Unassembled WGS sequence"/>
</dbReference>
<dbReference type="InterPro" id="IPR036890">
    <property type="entry name" value="HATPase_C_sf"/>
</dbReference>
<dbReference type="GO" id="GO:0016301">
    <property type="term" value="F:kinase activity"/>
    <property type="evidence" value="ECO:0007669"/>
    <property type="project" value="UniProtKB-KW"/>
</dbReference>
<keyword evidence="9" id="KW-0175">Coiled coil</keyword>
<dbReference type="InterPro" id="IPR011712">
    <property type="entry name" value="Sig_transdc_His_kin_sub3_dim/P"/>
</dbReference>
<evidence type="ECO:0000313" key="12">
    <source>
        <dbReference type="EMBL" id="MDW5596988.1"/>
    </source>
</evidence>
<dbReference type="InterPro" id="IPR003594">
    <property type="entry name" value="HATPase_dom"/>
</dbReference>
<evidence type="ECO:0000259" key="11">
    <source>
        <dbReference type="SMART" id="SM00387"/>
    </source>
</evidence>
<dbReference type="EMBL" id="JAWSTH010000071">
    <property type="protein sequence ID" value="MDW5596988.1"/>
    <property type="molecule type" value="Genomic_DNA"/>
</dbReference>
<dbReference type="Gene3D" id="1.20.5.1930">
    <property type="match status" value="1"/>
</dbReference>
<keyword evidence="10" id="KW-1133">Transmembrane helix</keyword>
<dbReference type="CDD" id="cd16917">
    <property type="entry name" value="HATPase_UhpB-NarQ-NarX-like"/>
    <property type="match status" value="1"/>
</dbReference>
<dbReference type="Pfam" id="PF07730">
    <property type="entry name" value="HisKA_3"/>
    <property type="match status" value="1"/>
</dbReference>
<evidence type="ECO:0000313" key="13">
    <source>
        <dbReference type="Proteomes" id="UP001284601"/>
    </source>
</evidence>
<dbReference type="RefSeq" id="WP_318599424.1">
    <property type="nucleotide sequence ID" value="NZ_JAWSTH010000071.1"/>
</dbReference>
<comment type="catalytic activity">
    <reaction evidence="1">
        <text>ATP + protein L-histidine = ADP + protein N-phospho-L-histidine.</text>
        <dbReference type="EC" id="2.7.13.3"/>
    </reaction>
</comment>
<organism evidence="12 13">
    <name type="scientific">Conexibacter stalactiti</name>
    <dbReference type="NCBI Taxonomy" id="1940611"/>
    <lineage>
        <taxon>Bacteria</taxon>
        <taxon>Bacillati</taxon>
        <taxon>Actinomycetota</taxon>
        <taxon>Thermoleophilia</taxon>
        <taxon>Solirubrobacterales</taxon>
        <taxon>Conexibacteraceae</taxon>
        <taxon>Conexibacter</taxon>
    </lineage>
</organism>
<dbReference type="Pfam" id="PF02518">
    <property type="entry name" value="HATPase_c"/>
    <property type="match status" value="1"/>
</dbReference>
<feature type="transmembrane region" description="Helical" evidence="10">
    <location>
        <begin position="100"/>
        <end position="120"/>
    </location>
</feature>
<protein>
    <recommendedName>
        <fullName evidence="2">histidine kinase</fullName>
        <ecNumber evidence="2">2.7.13.3</ecNumber>
    </recommendedName>
</protein>
<dbReference type="PANTHER" id="PTHR24421:SF10">
    <property type="entry name" value="NITRATE_NITRITE SENSOR PROTEIN NARQ"/>
    <property type="match status" value="1"/>
</dbReference>
<comment type="caution">
    <text evidence="12">The sequence shown here is derived from an EMBL/GenBank/DDBJ whole genome shotgun (WGS) entry which is preliminary data.</text>
</comment>
<keyword evidence="3" id="KW-0597">Phosphoprotein</keyword>
<dbReference type="PANTHER" id="PTHR24421">
    <property type="entry name" value="NITRATE/NITRITE SENSOR PROTEIN NARX-RELATED"/>
    <property type="match status" value="1"/>
</dbReference>
<evidence type="ECO:0000256" key="1">
    <source>
        <dbReference type="ARBA" id="ARBA00000085"/>
    </source>
</evidence>
<evidence type="ECO:0000256" key="9">
    <source>
        <dbReference type="SAM" id="Coils"/>
    </source>
</evidence>
<feature type="coiled-coil region" evidence="9">
    <location>
        <begin position="153"/>
        <end position="180"/>
    </location>
</feature>
<evidence type="ECO:0000256" key="6">
    <source>
        <dbReference type="ARBA" id="ARBA00022777"/>
    </source>
</evidence>
<evidence type="ECO:0000256" key="3">
    <source>
        <dbReference type="ARBA" id="ARBA00022553"/>
    </source>
</evidence>
<keyword evidence="7" id="KW-0067">ATP-binding</keyword>
<evidence type="ECO:0000256" key="8">
    <source>
        <dbReference type="ARBA" id="ARBA00023012"/>
    </source>
</evidence>
<proteinExistence type="predicted"/>
<dbReference type="Pfam" id="PF23539">
    <property type="entry name" value="DUF7134"/>
    <property type="match status" value="1"/>
</dbReference>
<dbReference type="SMART" id="SM00387">
    <property type="entry name" value="HATPase_c"/>
    <property type="match status" value="1"/>
</dbReference>
<gene>
    <name evidence="12" type="ORF">R7226_21755</name>
</gene>
<sequence length="409" mass="42040">MSGRIRTFWASRPLLADGALAAAIAALSALSAATADTPWTWLLVAGLTAPLVLRRRAPLPAFAVMALVAFAQWLTTDLLLADVALLVGLYSVAAHERRRWGVAAAVIVMEVGALLVALDADGDGRLLSFLSISAFVVAAAVLGVYVRTRGEHIAALELRAAQLERERDQQAQLAAAAERARIARELHDVVAHNLTVMIALADGARLTAGSDPAAADAAIGNVSATGREALGEMRRLLGVLRADDAGGADAADAGAAGAGGAAPLQPQPGLDQLDALVAQVRGAGLQTRLVRSGAPAPLSPGAQLTVYRLVQEALTNTLKHARSPSSAEVRLEWGEDALALEVVDDGIGSPPVAVAGERGAPATAAEGHGLAGMRERAAAYGAVIEAGPRPRGGWSVRTRLRLDGEAAPR</sequence>
<feature type="transmembrane region" description="Helical" evidence="10">
    <location>
        <begin position="126"/>
        <end position="146"/>
    </location>
</feature>
<evidence type="ECO:0000256" key="2">
    <source>
        <dbReference type="ARBA" id="ARBA00012438"/>
    </source>
</evidence>
<keyword evidence="4" id="KW-0808">Transferase</keyword>
<reference evidence="12 13" key="2">
    <citation type="submission" date="2023-10" db="EMBL/GenBank/DDBJ databases">
        <authorList>
            <person name="Han X.F."/>
        </authorList>
    </citation>
    <scope>NUCLEOTIDE SEQUENCE [LARGE SCALE GENOMIC DNA]</scope>
    <source>
        <strain evidence="12 13">KCTC 39840</strain>
    </source>
</reference>
<reference evidence="13" key="1">
    <citation type="submission" date="2023-07" db="EMBL/GenBank/DDBJ databases">
        <title>Conexibacter stalactiti sp. nov., isolated from stalactites in a lava cave and emended description of the genus Conexibacter.</title>
        <authorList>
            <person name="Lee S.D."/>
        </authorList>
    </citation>
    <scope>NUCLEOTIDE SEQUENCE [LARGE SCALE GENOMIC DNA]</scope>
    <source>
        <strain evidence="13">KCTC 39840</strain>
    </source>
</reference>
<keyword evidence="10" id="KW-0812">Transmembrane</keyword>
<keyword evidence="8" id="KW-0902">Two-component regulatory system</keyword>
<dbReference type="Gene3D" id="3.30.565.10">
    <property type="entry name" value="Histidine kinase-like ATPase, C-terminal domain"/>
    <property type="match status" value="1"/>
</dbReference>
<keyword evidence="10" id="KW-0472">Membrane</keyword>
<keyword evidence="5" id="KW-0547">Nucleotide-binding</keyword>
<name>A0ABU4HUJ5_9ACTN</name>
<dbReference type="InterPro" id="IPR055558">
    <property type="entry name" value="DUF7134"/>
</dbReference>
<dbReference type="EC" id="2.7.13.3" evidence="2"/>
<feature type="domain" description="Histidine kinase/HSP90-like ATPase" evidence="11">
    <location>
        <begin position="301"/>
        <end position="406"/>
    </location>
</feature>